<sequence length="239" mass="25432">MTGAPVAMITGASRGIGAAIAEALAARGYRLALGLRDPATLTETLAPHDPLVVRYDATEPADAKRFTEATETHFGRIDALVNSAGISGPLELMPDPPQPDDEMEEMLDALLSVNVKAPFRLTRAALPALCRSGAGRVIVLASLSGKRVLGLNAGYQMSKHAAVALSHAARRAGWDQGLRACAVCPSFVATDMTLRHDHLPRHEITQPEDLARLVADVVTLPNSASVSELLVNWRYEPGM</sequence>
<dbReference type="AlphaFoldDB" id="A0A1P8UX33"/>
<keyword evidence="3" id="KW-0560">Oxidoreductase</keyword>
<dbReference type="KEGG" id="paby:Ga0080574_TMP3616"/>
<dbReference type="Pfam" id="PF00106">
    <property type="entry name" value="adh_short"/>
    <property type="match status" value="1"/>
</dbReference>
<gene>
    <name evidence="4" type="ORF">Ga0080574_TMP3616</name>
</gene>
<organism evidence="4 5">
    <name type="scientific">Salipiger abyssi</name>
    <dbReference type="NCBI Taxonomy" id="1250539"/>
    <lineage>
        <taxon>Bacteria</taxon>
        <taxon>Pseudomonadati</taxon>
        <taxon>Pseudomonadota</taxon>
        <taxon>Alphaproteobacteria</taxon>
        <taxon>Rhodobacterales</taxon>
        <taxon>Roseobacteraceae</taxon>
        <taxon>Salipiger</taxon>
    </lineage>
</organism>
<dbReference type="InterPro" id="IPR002347">
    <property type="entry name" value="SDR_fam"/>
</dbReference>
<evidence type="ECO:0000313" key="5">
    <source>
        <dbReference type="Proteomes" id="UP000187059"/>
    </source>
</evidence>
<dbReference type="OrthoDB" id="9792355at2"/>
<evidence type="ECO:0000256" key="3">
    <source>
        <dbReference type="ARBA" id="ARBA00023002"/>
    </source>
</evidence>
<dbReference type="GO" id="GO:0016491">
    <property type="term" value="F:oxidoreductase activity"/>
    <property type="evidence" value="ECO:0007669"/>
    <property type="project" value="UniProtKB-KW"/>
</dbReference>
<dbReference type="CDD" id="cd08932">
    <property type="entry name" value="HetN_like_SDR_c"/>
    <property type="match status" value="1"/>
</dbReference>
<proteinExistence type="inferred from homology"/>
<evidence type="ECO:0000256" key="1">
    <source>
        <dbReference type="ARBA" id="ARBA00006484"/>
    </source>
</evidence>
<evidence type="ECO:0000256" key="2">
    <source>
        <dbReference type="ARBA" id="ARBA00022857"/>
    </source>
</evidence>
<dbReference type="PANTHER" id="PTHR43391:SF14">
    <property type="entry name" value="DEHYDROGENASE_REDUCTASE SDR FAMILY PROTEIN 7-LIKE"/>
    <property type="match status" value="1"/>
</dbReference>
<dbReference type="PANTHER" id="PTHR43391">
    <property type="entry name" value="RETINOL DEHYDROGENASE-RELATED"/>
    <property type="match status" value="1"/>
</dbReference>
<reference evidence="4 5" key="1">
    <citation type="submission" date="2016-04" db="EMBL/GenBank/DDBJ databases">
        <title>Deep-sea bacteria in the southern Pacific.</title>
        <authorList>
            <person name="Tang K."/>
        </authorList>
    </citation>
    <scope>NUCLEOTIDE SEQUENCE [LARGE SCALE GENOMIC DNA]</scope>
    <source>
        <strain evidence="4 5">JLT2014</strain>
    </source>
</reference>
<dbReference type="Gene3D" id="3.40.50.720">
    <property type="entry name" value="NAD(P)-binding Rossmann-like Domain"/>
    <property type="match status" value="1"/>
</dbReference>
<comment type="similarity">
    <text evidence="1">Belongs to the short-chain dehydrogenases/reductases (SDR) family.</text>
</comment>
<accession>A0A1P8UX33</accession>
<name>A0A1P8UX33_9RHOB</name>
<protein>
    <submittedName>
        <fullName evidence="4">Short-chain alcohol dehydrogenase</fullName>
    </submittedName>
</protein>
<dbReference type="Proteomes" id="UP000187059">
    <property type="component" value="Chromosome"/>
</dbReference>
<dbReference type="PRINTS" id="PR00081">
    <property type="entry name" value="GDHRDH"/>
</dbReference>
<evidence type="ECO:0000313" key="4">
    <source>
        <dbReference type="EMBL" id="APZ53950.1"/>
    </source>
</evidence>
<dbReference type="STRING" id="1250539.Ga0080574_TMP3616"/>
<dbReference type="SUPFAM" id="SSF51735">
    <property type="entry name" value="NAD(P)-binding Rossmann-fold domains"/>
    <property type="match status" value="1"/>
</dbReference>
<keyword evidence="2" id="KW-0521">NADP</keyword>
<dbReference type="InterPro" id="IPR036291">
    <property type="entry name" value="NAD(P)-bd_dom_sf"/>
</dbReference>
<dbReference type="EMBL" id="CP015093">
    <property type="protein sequence ID" value="APZ53950.1"/>
    <property type="molecule type" value="Genomic_DNA"/>
</dbReference>
<dbReference type="RefSeq" id="WP_076703010.1">
    <property type="nucleotide sequence ID" value="NZ_CP015093.1"/>
</dbReference>
<keyword evidence="5" id="KW-1185">Reference proteome</keyword>